<feature type="transmembrane region" description="Helical" evidence="6">
    <location>
        <begin position="222"/>
        <end position="241"/>
    </location>
</feature>
<evidence type="ECO:0000256" key="6">
    <source>
        <dbReference type="RuleBase" id="RU363032"/>
    </source>
</evidence>
<evidence type="ECO:0000256" key="2">
    <source>
        <dbReference type="ARBA" id="ARBA00022448"/>
    </source>
</evidence>
<keyword evidence="4 6" id="KW-1133">Transmembrane helix</keyword>
<dbReference type="PANTHER" id="PTHR43386">
    <property type="entry name" value="OLIGOPEPTIDE TRANSPORT SYSTEM PERMEASE PROTEIN APPC"/>
    <property type="match status" value="1"/>
</dbReference>
<organism evidence="8 9">
    <name type="scientific">Leucobacter soli</name>
    <dbReference type="NCBI Taxonomy" id="2812850"/>
    <lineage>
        <taxon>Bacteria</taxon>
        <taxon>Bacillati</taxon>
        <taxon>Actinomycetota</taxon>
        <taxon>Actinomycetes</taxon>
        <taxon>Micrococcales</taxon>
        <taxon>Microbacteriaceae</taxon>
        <taxon>Leucobacter</taxon>
    </lineage>
</organism>
<feature type="transmembrane region" description="Helical" evidence="6">
    <location>
        <begin position="261"/>
        <end position="285"/>
    </location>
</feature>
<evidence type="ECO:0000313" key="8">
    <source>
        <dbReference type="EMBL" id="CAG7603539.1"/>
    </source>
</evidence>
<keyword evidence="9" id="KW-1185">Reference proteome</keyword>
<dbReference type="Proteomes" id="UP000693892">
    <property type="component" value="Unassembled WGS sequence"/>
</dbReference>
<dbReference type="CDD" id="cd06261">
    <property type="entry name" value="TM_PBP2"/>
    <property type="match status" value="1"/>
</dbReference>
<feature type="transmembrane region" description="Helical" evidence="6">
    <location>
        <begin position="160"/>
        <end position="178"/>
    </location>
</feature>
<evidence type="ECO:0000256" key="5">
    <source>
        <dbReference type="ARBA" id="ARBA00023136"/>
    </source>
</evidence>
<evidence type="ECO:0000256" key="1">
    <source>
        <dbReference type="ARBA" id="ARBA00004651"/>
    </source>
</evidence>
<dbReference type="GO" id="GO:0055085">
    <property type="term" value="P:transmembrane transport"/>
    <property type="evidence" value="ECO:0007669"/>
    <property type="project" value="InterPro"/>
</dbReference>
<evidence type="ECO:0000256" key="3">
    <source>
        <dbReference type="ARBA" id="ARBA00022692"/>
    </source>
</evidence>
<reference evidence="8" key="1">
    <citation type="submission" date="2021-06" db="EMBL/GenBank/DDBJ databases">
        <authorList>
            <person name="Criscuolo A."/>
        </authorList>
    </citation>
    <scope>NUCLEOTIDE SEQUENCE</scope>
    <source>
        <strain evidence="8">CIP111803</strain>
    </source>
</reference>
<dbReference type="AlphaFoldDB" id="A0A916NM50"/>
<evidence type="ECO:0000256" key="4">
    <source>
        <dbReference type="ARBA" id="ARBA00022989"/>
    </source>
</evidence>
<dbReference type="PROSITE" id="PS50928">
    <property type="entry name" value="ABC_TM1"/>
    <property type="match status" value="1"/>
</dbReference>
<feature type="transmembrane region" description="Helical" evidence="6">
    <location>
        <begin position="135"/>
        <end position="154"/>
    </location>
</feature>
<comment type="subcellular location">
    <subcellularLocation>
        <location evidence="1 6">Cell membrane</location>
        <topology evidence="1 6">Multi-pass membrane protein</topology>
    </subcellularLocation>
</comment>
<evidence type="ECO:0000259" key="7">
    <source>
        <dbReference type="PROSITE" id="PS50928"/>
    </source>
</evidence>
<proteinExistence type="inferred from homology"/>
<accession>A0A916NM50</accession>
<evidence type="ECO:0000313" key="9">
    <source>
        <dbReference type="Proteomes" id="UP000693892"/>
    </source>
</evidence>
<dbReference type="InterPro" id="IPR000515">
    <property type="entry name" value="MetI-like"/>
</dbReference>
<sequence length="301" mass="32010">MTAPVNLPNNPTVPIKVVRPTKPKSILRRMARTWQGRVGMLLGAFILALIFLGPFFAPYDPQALAVGSPLEGPSAKHWLGTDNLGRDVLSRLMNGGVNIILLPVIIVLLSFLIGGVPGIIAGYKRGAFDTIVTRVFDILLTLPPLLVVMIIIASFGNNPIVLVVSVSLVFAPRVGRLARASTHQVVVRDYIQAAEARGESLGSVLFREVMPNIAGPMIADTALRLTYAVVFVASLNFLGLGEQPPSSDWGLAVSAGREYVMAQPWAVVAPAAAIAVLSLSINLVAEALTREVVRTPEGASL</sequence>
<dbReference type="EMBL" id="CAJVAP010000006">
    <property type="protein sequence ID" value="CAG7603539.1"/>
    <property type="molecule type" value="Genomic_DNA"/>
</dbReference>
<keyword evidence="3 6" id="KW-0812">Transmembrane</keyword>
<feature type="domain" description="ABC transmembrane type-1" evidence="7">
    <location>
        <begin position="96"/>
        <end position="285"/>
    </location>
</feature>
<dbReference type="RefSeq" id="WP_218114280.1">
    <property type="nucleotide sequence ID" value="NZ_CAJVAP010000006.1"/>
</dbReference>
<comment type="similarity">
    <text evidence="6">Belongs to the binding-protein-dependent transport system permease family.</text>
</comment>
<feature type="transmembrane region" description="Helical" evidence="6">
    <location>
        <begin position="99"/>
        <end position="123"/>
    </location>
</feature>
<name>A0A916NM50_9MICO</name>
<dbReference type="Pfam" id="PF00528">
    <property type="entry name" value="BPD_transp_1"/>
    <property type="match status" value="1"/>
</dbReference>
<keyword evidence="2 6" id="KW-0813">Transport</keyword>
<dbReference type="PANTHER" id="PTHR43386:SF25">
    <property type="entry name" value="PEPTIDE ABC TRANSPORTER PERMEASE PROTEIN"/>
    <property type="match status" value="1"/>
</dbReference>
<keyword evidence="5 6" id="KW-0472">Membrane</keyword>
<dbReference type="GO" id="GO:0005886">
    <property type="term" value="C:plasma membrane"/>
    <property type="evidence" value="ECO:0007669"/>
    <property type="project" value="UniProtKB-SubCell"/>
</dbReference>
<feature type="transmembrane region" description="Helical" evidence="6">
    <location>
        <begin position="38"/>
        <end position="57"/>
    </location>
</feature>
<gene>
    <name evidence="8" type="primary">ddpC_2</name>
    <name evidence="8" type="ORF">LEUCIP111803_00646</name>
</gene>
<dbReference type="InterPro" id="IPR050366">
    <property type="entry name" value="BP-dependent_transpt_permease"/>
</dbReference>
<protein>
    <submittedName>
        <fullName evidence="8">D,D-dipeptide transport system permease protein DdpC</fullName>
    </submittedName>
</protein>
<comment type="caution">
    <text evidence="8">The sequence shown here is derived from an EMBL/GenBank/DDBJ whole genome shotgun (WGS) entry which is preliminary data.</text>
</comment>